<feature type="region of interest" description="Disordered" evidence="1">
    <location>
        <begin position="42"/>
        <end position="94"/>
    </location>
</feature>
<feature type="region of interest" description="Disordered" evidence="1">
    <location>
        <begin position="365"/>
        <end position="499"/>
    </location>
</feature>
<dbReference type="AlphaFoldDB" id="A0AAP0PLZ8"/>
<keyword evidence="5" id="KW-1185">Reference proteome</keyword>
<dbReference type="InterPro" id="IPR025486">
    <property type="entry name" value="DUF4378"/>
</dbReference>
<dbReference type="EMBL" id="JBBNAE010000002">
    <property type="protein sequence ID" value="KAK9146545.1"/>
    <property type="molecule type" value="Genomic_DNA"/>
</dbReference>
<evidence type="ECO:0000313" key="4">
    <source>
        <dbReference type="EMBL" id="KAK9146545.1"/>
    </source>
</evidence>
<dbReference type="GO" id="GO:0051513">
    <property type="term" value="P:regulation of monopolar cell growth"/>
    <property type="evidence" value="ECO:0007669"/>
    <property type="project" value="InterPro"/>
</dbReference>
<evidence type="ECO:0000313" key="5">
    <source>
        <dbReference type="Proteomes" id="UP001417504"/>
    </source>
</evidence>
<protein>
    <recommendedName>
        <fullName evidence="6">DUF4378 domain-containing protein</fullName>
    </recommendedName>
</protein>
<feature type="compositionally biased region" description="Basic and acidic residues" evidence="1">
    <location>
        <begin position="182"/>
        <end position="202"/>
    </location>
</feature>
<sequence length="772" mass="86861">MTTEILHDHQQKLEKQIEKQMGCMTGFLQLFDRHQILTGKRLYSPKRLPPSPPLDNSTSPAFPPGEVVQTQPSPAPDMRAPAEYPGRSPIPLPVFESKEGMRSMWKLREAPRLSLDSRAVMDGKGSLYPREIKTNATLLVRNEPTDDKTIEEEEDENEKQRRSPSVIARLMGLEALPGTPREPMKKKAELRRSASESRVSRDVRNVIDESTYRCASYSQSNSTTWEGSDGVRDDCGGRVTSSRAQDVMMMTTMMMTGEHCVRKESSEGALEGWKSRQQQQRKSYFDAHDVFPEPKSSGSLYGEIEKRLKMRGIDEPAKDLETLKQILEALQLKGLLHSKKPIKLAPQTPSIRNYVLDRRRRGCQELDQESPIVIMKPSRGNSPPPSNQRSKPPIHRNPNAALPPVKPRIAQRSMNRNSSNERSPSSVGRRGGGGSAISDQSTKSPKMGISRKPGSDQPTSGTSPRARRTRSTAEILPQKERMMTALTEDESSTTSTNSSQIEAEGLLRVEYYKEGRSLLERCDKLLNSIAEITTNTTVDMNLQQPSPVSVLDSNFYKDDSSPSPVMKRCINFKDYQSADFEEESWSMEISPIRLSLADELGINDCDFIYISEILQASSTGSEELDVFSLIEKQYYKHSSSKASRLHRKLVFDAVAEIVDREKQLPPWKAFSGINPCIAKPSFQEIWAEFRRIREDNNAEEDLLETVCGVLRKDMAKDKAAGWEDWPAEMSGAVLYIEKLIFKDVVAETIQDLAETAGKCNASLAPRRRKLVF</sequence>
<accession>A0AAP0PLZ8</accession>
<dbReference type="InterPro" id="IPR032795">
    <property type="entry name" value="DUF3741-assoc"/>
</dbReference>
<comment type="caution">
    <text evidence="4">The sequence shown here is derived from an EMBL/GenBank/DDBJ whole genome shotgun (WGS) entry which is preliminary data.</text>
</comment>
<dbReference type="InterPro" id="IPR033334">
    <property type="entry name" value="LNG1/2"/>
</dbReference>
<reference evidence="4 5" key="1">
    <citation type="submission" date="2024-01" db="EMBL/GenBank/DDBJ databases">
        <title>Genome assemblies of Stephania.</title>
        <authorList>
            <person name="Yang L."/>
        </authorList>
    </citation>
    <scope>NUCLEOTIDE SEQUENCE [LARGE SCALE GENOMIC DNA]</scope>
    <source>
        <strain evidence="4">QJT</strain>
        <tissue evidence="4">Leaf</tissue>
    </source>
</reference>
<name>A0AAP0PLZ8_9MAGN</name>
<dbReference type="Pfam" id="PF14309">
    <property type="entry name" value="DUF4378"/>
    <property type="match status" value="1"/>
</dbReference>
<feature type="domain" description="DUF4378" evidence="2">
    <location>
        <begin position="606"/>
        <end position="747"/>
    </location>
</feature>
<dbReference type="Pfam" id="PF14383">
    <property type="entry name" value="VARLMGL"/>
    <property type="match status" value="1"/>
</dbReference>
<proteinExistence type="predicted"/>
<dbReference type="PANTHER" id="PTHR31680">
    <property type="entry name" value="LONGIFOLIA PROTEIN"/>
    <property type="match status" value="1"/>
</dbReference>
<evidence type="ECO:0000256" key="1">
    <source>
        <dbReference type="SAM" id="MobiDB-lite"/>
    </source>
</evidence>
<feature type="compositionally biased region" description="Low complexity" evidence="1">
    <location>
        <begin position="412"/>
        <end position="428"/>
    </location>
</feature>
<evidence type="ECO:0000259" key="3">
    <source>
        <dbReference type="Pfam" id="PF14383"/>
    </source>
</evidence>
<feature type="region of interest" description="Disordered" evidence="1">
    <location>
        <begin position="141"/>
        <end position="202"/>
    </location>
</feature>
<dbReference type="PANTHER" id="PTHR31680:SF12">
    <property type="entry name" value="OS11G0587300 PROTEIN"/>
    <property type="match status" value="1"/>
</dbReference>
<dbReference type="Proteomes" id="UP001417504">
    <property type="component" value="Unassembled WGS sequence"/>
</dbReference>
<gene>
    <name evidence="4" type="ORF">Sjap_006448</name>
</gene>
<evidence type="ECO:0008006" key="6">
    <source>
        <dbReference type="Google" id="ProtNLM"/>
    </source>
</evidence>
<evidence type="ECO:0000259" key="2">
    <source>
        <dbReference type="Pfam" id="PF14309"/>
    </source>
</evidence>
<feature type="domain" description="DUF3741" evidence="3">
    <location>
        <begin position="154"/>
        <end position="178"/>
    </location>
</feature>
<organism evidence="4 5">
    <name type="scientific">Stephania japonica</name>
    <dbReference type="NCBI Taxonomy" id="461633"/>
    <lineage>
        <taxon>Eukaryota</taxon>
        <taxon>Viridiplantae</taxon>
        <taxon>Streptophyta</taxon>
        <taxon>Embryophyta</taxon>
        <taxon>Tracheophyta</taxon>
        <taxon>Spermatophyta</taxon>
        <taxon>Magnoliopsida</taxon>
        <taxon>Ranunculales</taxon>
        <taxon>Menispermaceae</taxon>
        <taxon>Menispermoideae</taxon>
        <taxon>Cissampelideae</taxon>
        <taxon>Stephania</taxon>
    </lineage>
</organism>